<dbReference type="EC" id="3.1.3.-" evidence="5"/>
<keyword evidence="2" id="KW-0479">Metal-binding</keyword>
<protein>
    <submittedName>
        <fullName evidence="5">HAD family hydrolase</fullName>
        <ecNumber evidence="5">3.1.3.-</ecNumber>
    </submittedName>
</protein>
<keyword evidence="6" id="KW-1185">Reference proteome</keyword>
<dbReference type="PANTHER" id="PTHR46470">
    <property type="entry name" value="N-ACYLNEURAMINATE-9-PHOSPHATASE"/>
    <property type="match status" value="1"/>
</dbReference>
<dbReference type="Pfam" id="PF13419">
    <property type="entry name" value="HAD_2"/>
    <property type="match status" value="1"/>
</dbReference>
<dbReference type="InterPro" id="IPR041492">
    <property type="entry name" value="HAD_2"/>
</dbReference>
<evidence type="ECO:0000313" key="6">
    <source>
        <dbReference type="Proteomes" id="UP001621964"/>
    </source>
</evidence>
<dbReference type="SFLD" id="SFLDS00003">
    <property type="entry name" value="Haloacid_Dehalogenase"/>
    <property type="match status" value="1"/>
</dbReference>
<dbReference type="SFLD" id="SFLDG01129">
    <property type="entry name" value="C1.5:_HAD__Beta-PGM__Phosphata"/>
    <property type="match status" value="1"/>
</dbReference>
<evidence type="ECO:0000256" key="4">
    <source>
        <dbReference type="ARBA" id="ARBA00022842"/>
    </source>
</evidence>
<evidence type="ECO:0000256" key="2">
    <source>
        <dbReference type="ARBA" id="ARBA00022723"/>
    </source>
</evidence>
<organism evidence="5 6">
    <name type="scientific">Neisseria oralis</name>
    <dbReference type="NCBI Taxonomy" id="1107316"/>
    <lineage>
        <taxon>Bacteria</taxon>
        <taxon>Pseudomonadati</taxon>
        <taxon>Pseudomonadota</taxon>
        <taxon>Betaproteobacteria</taxon>
        <taxon>Neisseriales</taxon>
        <taxon>Neisseriaceae</taxon>
        <taxon>Neisseria</taxon>
    </lineage>
</organism>
<evidence type="ECO:0000256" key="1">
    <source>
        <dbReference type="ARBA" id="ARBA00001946"/>
    </source>
</evidence>
<dbReference type="Gene3D" id="1.10.150.520">
    <property type="match status" value="1"/>
</dbReference>
<dbReference type="Proteomes" id="UP001621964">
    <property type="component" value="Unassembled WGS sequence"/>
</dbReference>
<dbReference type="InterPro" id="IPR006439">
    <property type="entry name" value="HAD-SF_hydro_IA"/>
</dbReference>
<dbReference type="GO" id="GO:0016787">
    <property type="term" value="F:hydrolase activity"/>
    <property type="evidence" value="ECO:0007669"/>
    <property type="project" value="UniProtKB-KW"/>
</dbReference>
<dbReference type="PANTHER" id="PTHR46470:SF2">
    <property type="entry name" value="GLYCERALDEHYDE 3-PHOSPHATE PHOSPHATASE"/>
    <property type="match status" value="1"/>
</dbReference>
<accession>A0ABW8Q2E9</accession>
<gene>
    <name evidence="5" type="ORF">ACI43T_04300</name>
</gene>
<evidence type="ECO:0000256" key="3">
    <source>
        <dbReference type="ARBA" id="ARBA00022801"/>
    </source>
</evidence>
<dbReference type="EMBL" id="JBJGEB010000003">
    <property type="protein sequence ID" value="MFK7641719.1"/>
    <property type="molecule type" value="Genomic_DNA"/>
</dbReference>
<name>A0ABW8Q2E9_9NEIS</name>
<dbReference type="InterPro" id="IPR036412">
    <property type="entry name" value="HAD-like_sf"/>
</dbReference>
<dbReference type="NCBIfam" id="TIGR01549">
    <property type="entry name" value="HAD-SF-IA-v1"/>
    <property type="match status" value="1"/>
</dbReference>
<evidence type="ECO:0000313" key="5">
    <source>
        <dbReference type="EMBL" id="MFK7641719.1"/>
    </source>
</evidence>
<dbReference type="InterPro" id="IPR023214">
    <property type="entry name" value="HAD_sf"/>
</dbReference>
<proteinExistence type="predicted"/>
<keyword evidence="4" id="KW-0460">Magnesium</keyword>
<dbReference type="InterPro" id="IPR051400">
    <property type="entry name" value="HAD-like_hydrolase"/>
</dbReference>
<dbReference type="RefSeq" id="WP_314105710.1">
    <property type="nucleotide sequence ID" value="NZ_JBJGEB010000003.1"/>
</dbReference>
<comment type="caution">
    <text evidence="5">The sequence shown here is derived from an EMBL/GenBank/DDBJ whole genome shotgun (WGS) entry which is preliminary data.</text>
</comment>
<dbReference type="SUPFAM" id="SSF56784">
    <property type="entry name" value="HAD-like"/>
    <property type="match status" value="1"/>
</dbReference>
<sequence length="224" mass="25637">MSRINPEQSVIVFDLDDTLYAEYEYKCSGIRAVTALVAKLYPEFGETELLEKIDADGNGWLDELCALCNFNSEEKKSLLWYYRLHTPVLTPYWHPQKLAAFIRRFAAAALITDGRSLTQRLKLDALGIRCLFDEILVSESSGQEKPDGGRFYLLEKKYGMDKRYIYVGDNIKKDFVTPKKMGWLTIGLKAASRNIHPNNPADFAEPFHPHLWIDSLPELAEIIT</sequence>
<comment type="cofactor">
    <cofactor evidence="1">
        <name>Mg(2+)</name>
        <dbReference type="ChEBI" id="CHEBI:18420"/>
    </cofactor>
</comment>
<dbReference type="Gene3D" id="3.40.50.1000">
    <property type="entry name" value="HAD superfamily/HAD-like"/>
    <property type="match status" value="1"/>
</dbReference>
<reference evidence="5 6" key="1">
    <citation type="submission" date="2024-11" db="EMBL/GenBank/DDBJ databases">
        <authorList>
            <person name="Mikucki A.G."/>
            <person name="Kahler C.M."/>
        </authorList>
    </citation>
    <scope>NUCLEOTIDE SEQUENCE [LARGE SCALE GENOMIC DNA]</scope>
    <source>
        <strain evidence="5 6">EXNM717</strain>
    </source>
</reference>
<keyword evidence="3 5" id="KW-0378">Hydrolase</keyword>